<sequence>MQNQTSRGINACLSCRRSKSKCISSNQDGPCDRCTKKALECVFEGVIKRRGKDRKPRASAKRIEAAKQAAMSAAASFENQEMALSRPSTSGTTYSDTDYEETDHDDNEPTLPHPFFKSRNSNDANILYTSNFPEFAYQTSYNATSTSPPLLLHPDRNYQQNTYWDYLIGEKMSESRLDRNTTLKVIAADLSLVFQRGDFIATMFHLPSFFEVIMNSRKRGAIEPALIYALLAISYVFKGRCDQTFATESKLKALNYAERSHSHLMSAISTSNISLGLAQAAVCLQYYEFLPKPLFDVQRLGASLTIADTVIRTLGLTTLDADKVLYVLDDDAVPIKTADLDQPAQPEPLTPVSESHSFSQIEEISTQLDCPCMKWTYNEQSTQKKEGIRFRFLARFALDESDENMVKAEEIRRVVWGALNQSWYQQMFQPTLNPLYINDSSNYGIFLTSEHFVANLPDQYERDWSRRTMYALLDRGKLLCHGAMRLRLPPLDFHLRALKIIQEADNIEAELGKHTCHNGIPRWQVSNALFITKLVLTAKLKRMNDSRIRQRGYFTRIQAKKWLEDHSYIYRQFIGGSIRDAPMILGVLSVQALRCLDLFGLDSDLVLALYVARGILGAIEQLLEYHPCDAPAVQITLEKIRNSCNFESESVKRAFKPPHPPPHPPTVEELEKYMEEHNQSCHASNPSIDEVDIIQYSSQYG</sequence>
<keyword evidence="3" id="KW-0805">Transcription regulation</keyword>
<feature type="compositionally biased region" description="Acidic residues" evidence="6">
    <location>
        <begin position="97"/>
        <end position="108"/>
    </location>
</feature>
<evidence type="ECO:0000256" key="4">
    <source>
        <dbReference type="ARBA" id="ARBA00023163"/>
    </source>
</evidence>
<evidence type="ECO:0000313" key="8">
    <source>
        <dbReference type="EMBL" id="TIB07719.1"/>
    </source>
</evidence>
<dbReference type="EMBL" id="SPOF01000078">
    <property type="protein sequence ID" value="TIB07719.1"/>
    <property type="molecule type" value="Genomic_DNA"/>
</dbReference>
<dbReference type="InterPro" id="IPR050815">
    <property type="entry name" value="TF_fung"/>
</dbReference>
<evidence type="ECO:0000256" key="1">
    <source>
        <dbReference type="ARBA" id="ARBA00004123"/>
    </source>
</evidence>
<dbReference type="OMA" id="EWLTHQA"/>
<dbReference type="Gene3D" id="4.10.240.10">
    <property type="entry name" value="Zn(2)-C6 fungal-type DNA-binding domain"/>
    <property type="match status" value="1"/>
</dbReference>
<comment type="caution">
    <text evidence="8">The sequence shown here is derived from an EMBL/GenBank/DDBJ whole genome shotgun (WGS) entry which is preliminary data.</text>
</comment>
<organism evidence="8 9">
    <name type="scientific">Wallemia ichthyophaga</name>
    <dbReference type="NCBI Taxonomy" id="245174"/>
    <lineage>
        <taxon>Eukaryota</taxon>
        <taxon>Fungi</taxon>
        <taxon>Dikarya</taxon>
        <taxon>Basidiomycota</taxon>
        <taxon>Wallemiomycotina</taxon>
        <taxon>Wallemiomycetes</taxon>
        <taxon>Wallemiales</taxon>
        <taxon>Wallemiaceae</taxon>
        <taxon>Wallemia</taxon>
    </lineage>
</organism>
<feature type="domain" description="Zn(2)-C6 fungal-type" evidence="7">
    <location>
        <begin position="11"/>
        <end position="43"/>
    </location>
</feature>
<dbReference type="GO" id="GO:0000981">
    <property type="term" value="F:DNA-binding transcription factor activity, RNA polymerase II-specific"/>
    <property type="evidence" value="ECO:0007669"/>
    <property type="project" value="InterPro"/>
</dbReference>
<dbReference type="SUPFAM" id="SSF57701">
    <property type="entry name" value="Zn2/Cys6 DNA-binding domain"/>
    <property type="match status" value="1"/>
</dbReference>
<evidence type="ECO:0000313" key="9">
    <source>
        <dbReference type="Proteomes" id="UP000306954"/>
    </source>
</evidence>
<dbReference type="InterPro" id="IPR036864">
    <property type="entry name" value="Zn2-C6_fun-type_DNA-bd_sf"/>
</dbReference>
<evidence type="ECO:0000259" key="7">
    <source>
        <dbReference type="PROSITE" id="PS50048"/>
    </source>
</evidence>
<dbReference type="GO" id="GO:0008270">
    <property type="term" value="F:zinc ion binding"/>
    <property type="evidence" value="ECO:0007669"/>
    <property type="project" value="InterPro"/>
</dbReference>
<dbReference type="SMART" id="SM00066">
    <property type="entry name" value="GAL4"/>
    <property type="match status" value="1"/>
</dbReference>
<dbReference type="CDD" id="cd00067">
    <property type="entry name" value="GAL4"/>
    <property type="match status" value="1"/>
</dbReference>
<gene>
    <name evidence="8" type="ORF">E3P90_03940</name>
</gene>
<dbReference type="InterPro" id="IPR001138">
    <property type="entry name" value="Zn2Cys6_DnaBD"/>
</dbReference>
<feature type="region of interest" description="Disordered" evidence="6">
    <location>
        <begin position="77"/>
        <end position="118"/>
    </location>
</feature>
<dbReference type="Pfam" id="PF00172">
    <property type="entry name" value="Zn_clus"/>
    <property type="match status" value="1"/>
</dbReference>
<dbReference type="AlphaFoldDB" id="A0A4T0HY49"/>
<keyword evidence="2" id="KW-0479">Metal-binding</keyword>
<protein>
    <recommendedName>
        <fullName evidence="7">Zn(2)-C6 fungal-type domain-containing protein</fullName>
    </recommendedName>
</protein>
<keyword evidence="5" id="KW-0539">Nucleus</keyword>
<keyword evidence="4" id="KW-0804">Transcription</keyword>
<evidence type="ECO:0000256" key="3">
    <source>
        <dbReference type="ARBA" id="ARBA00023015"/>
    </source>
</evidence>
<name>A0A4T0HY49_WALIC</name>
<dbReference type="GO" id="GO:0005634">
    <property type="term" value="C:nucleus"/>
    <property type="evidence" value="ECO:0007669"/>
    <property type="project" value="UniProtKB-SubCell"/>
</dbReference>
<reference evidence="8 9" key="1">
    <citation type="submission" date="2019-03" db="EMBL/GenBank/DDBJ databases">
        <title>Sequencing 23 genomes of Wallemia ichthyophaga.</title>
        <authorList>
            <person name="Gostincar C."/>
        </authorList>
    </citation>
    <scope>NUCLEOTIDE SEQUENCE [LARGE SCALE GENOMIC DNA]</scope>
    <source>
        <strain evidence="8 9">EXF-8621</strain>
    </source>
</reference>
<dbReference type="PROSITE" id="PS50048">
    <property type="entry name" value="ZN2_CY6_FUNGAL_2"/>
    <property type="match status" value="1"/>
</dbReference>
<evidence type="ECO:0000256" key="5">
    <source>
        <dbReference type="ARBA" id="ARBA00023242"/>
    </source>
</evidence>
<evidence type="ECO:0000256" key="2">
    <source>
        <dbReference type="ARBA" id="ARBA00022723"/>
    </source>
</evidence>
<proteinExistence type="predicted"/>
<dbReference type="PANTHER" id="PTHR47338">
    <property type="entry name" value="ZN(II)2CYS6 TRANSCRIPTION FACTOR (EUROFUNG)-RELATED"/>
    <property type="match status" value="1"/>
</dbReference>
<accession>A0A4T0HY49</accession>
<comment type="subcellular location">
    <subcellularLocation>
        <location evidence="1">Nucleus</location>
    </subcellularLocation>
</comment>
<dbReference type="Proteomes" id="UP000306954">
    <property type="component" value="Unassembled WGS sequence"/>
</dbReference>
<dbReference type="PANTHER" id="PTHR47338:SF5">
    <property type="entry name" value="ZN(II)2CYS6 TRANSCRIPTION FACTOR (EUROFUNG)"/>
    <property type="match status" value="1"/>
</dbReference>
<dbReference type="PROSITE" id="PS00463">
    <property type="entry name" value="ZN2_CY6_FUNGAL_1"/>
    <property type="match status" value="1"/>
</dbReference>
<evidence type="ECO:0000256" key="6">
    <source>
        <dbReference type="SAM" id="MobiDB-lite"/>
    </source>
</evidence>